<organism evidence="11 12">
    <name type="scientific">Orbilia blumenaviensis</name>
    <dbReference type="NCBI Taxonomy" id="1796055"/>
    <lineage>
        <taxon>Eukaryota</taxon>
        <taxon>Fungi</taxon>
        <taxon>Dikarya</taxon>
        <taxon>Ascomycota</taxon>
        <taxon>Pezizomycotina</taxon>
        <taxon>Orbiliomycetes</taxon>
        <taxon>Orbiliales</taxon>
        <taxon>Orbiliaceae</taxon>
        <taxon>Orbilia</taxon>
    </lineage>
</organism>
<dbReference type="Pfam" id="PF00443">
    <property type="entry name" value="UCH"/>
    <property type="match status" value="1"/>
</dbReference>
<accession>A0AAV9UPE9</accession>
<evidence type="ECO:0000256" key="1">
    <source>
        <dbReference type="ARBA" id="ARBA00000707"/>
    </source>
</evidence>
<dbReference type="AlphaFoldDB" id="A0AAV9UPE9"/>
<dbReference type="PROSITE" id="PS00972">
    <property type="entry name" value="USP_1"/>
    <property type="match status" value="1"/>
</dbReference>
<dbReference type="PROSITE" id="PS50235">
    <property type="entry name" value="USP_3"/>
    <property type="match status" value="1"/>
</dbReference>
<dbReference type="InterPro" id="IPR036873">
    <property type="entry name" value="Rhodanese-like_dom_sf"/>
</dbReference>
<feature type="compositionally biased region" description="Basic and acidic residues" evidence="8">
    <location>
        <begin position="246"/>
        <end position="267"/>
    </location>
</feature>
<keyword evidence="12" id="KW-1185">Reference proteome</keyword>
<dbReference type="EC" id="3.4.19.12" evidence="3"/>
<evidence type="ECO:0000256" key="3">
    <source>
        <dbReference type="ARBA" id="ARBA00012759"/>
    </source>
</evidence>
<feature type="domain" description="Rhodanese" evidence="9">
    <location>
        <begin position="445"/>
        <end position="575"/>
    </location>
</feature>
<dbReference type="Proteomes" id="UP001373714">
    <property type="component" value="Unassembled WGS sequence"/>
</dbReference>
<dbReference type="GO" id="GO:0006508">
    <property type="term" value="P:proteolysis"/>
    <property type="evidence" value="ECO:0007669"/>
    <property type="project" value="UniProtKB-KW"/>
</dbReference>
<feature type="region of interest" description="Disordered" evidence="8">
    <location>
        <begin position="1"/>
        <end position="24"/>
    </location>
</feature>
<evidence type="ECO:0000256" key="8">
    <source>
        <dbReference type="SAM" id="MobiDB-lite"/>
    </source>
</evidence>
<dbReference type="GO" id="GO:0016579">
    <property type="term" value="P:protein deubiquitination"/>
    <property type="evidence" value="ECO:0007669"/>
    <property type="project" value="InterPro"/>
</dbReference>
<dbReference type="SUPFAM" id="SSF52821">
    <property type="entry name" value="Rhodanese/Cell cycle control phosphatase"/>
    <property type="match status" value="1"/>
</dbReference>
<keyword evidence="5" id="KW-0833">Ubl conjugation pathway</keyword>
<dbReference type="Gene3D" id="3.90.70.10">
    <property type="entry name" value="Cysteine proteinases"/>
    <property type="match status" value="1"/>
</dbReference>
<dbReference type="PANTHER" id="PTHR21646">
    <property type="entry name" value="UBIQUITIN CARBOXYL-TERMINAL HYDROLASE"/>
    <property type="match status" value="1"/>
</dbReference>
<name>A0AAV9UPE9_9PEZI</name>
<evidence type="ECO:0000256" key="6">
    <source>
        <dbReference type="ARBA" id="ARBA00022801"/>
    </source>
</evidence>
<gene>
    <name evidence="11" type="primary">DOA4</name>
    <name evidence="11" type="ORF">TWF730_011288</name>
</gene>
<comment type="caution">
    <text evidence="11">The sequence shown here is derived from an EMBL/GenBank/DDBJ whole genome shotgun (WGS) entry which is preliminary data.</text>
</comment>
<feature type="region of interest" description="Disordered" evidence="8">
    <location>
        <begin position="705"/>
        <end position="724"/>
    </location>
</feature>
<dbReference type="EMBL" id="JAVHNS010000009">
    <property type="protein sequence ID" value="KAK6343698.1"/>
    <property type="molecule type" value="Genomic_DNA"/>
</dbReference>
<dbReference type="InterPro" id="IPR018200">
    <property type="entry name" value="USP_CS"/>
</dbReference>
<dbReference type="SUPFAM" id="SSF54001">
    <property type="entry name" value="Cysteine proteinases"/>
    <property type="match status" value="1"/>
</dbReference>
<feature type="compositionally biased region" description="Pro residues" evidence="8">
    <location>
        <begin position="752"/>
        <end position="768"/>
    </location>
</feature>
<comment type="catalytic activity">
    <reaction evidence="1">
        <text>Thiol-dependent hydrolysis of ester, thioester, amide, peptide and isopeptide bonds formed by the C-terminal Gly of ubiquitin (a 76-residue protein attached to proteins as an intracellular targeting signal).</text>
        <dbReference type="EC" id="3.4.19.12"/>
    </reaction>
</comment>
<sequence length="1218" mass="132552">MPAAAAATAITSSPVTSSSNRNSALSFSSVSSKGTTMTSAASLSSSAALAASGGGGGGGGNVGGGSSKRVLMHIDELKVRVAAEKPSSTLSIATLLMLAQRRFQASKMNIDFHRLDLAFVDFNVSMDILINVIPHHREYPTWINRNLGNSVAEFKALKEGIKMNLDRMDKVKRFIIEDNIKNSTQSPLSSTSSPPAADRPPTSSSSSSSMSSSTVPVAPKEDPSTAAPNGHPAVLTIKKPPPRPAKSKDLQNYHHATEPRQSTDRPPSRGLPMPGGQAPPSSSSSSNPTTGRASHDLRERFEKLRVSANGLPSSPSPSRLQSSDPAGLRRRLPSIPGIPTALSTDEASLPRPPSPTYSPIRQFPDGSSYFPVPGDSQARPLVRAASNTSLDMNYVRPSSAASVPIAPLASSTISSKPAAAPMAPTNTGDATISAERLSEWLGRVAEMSVLVIDVRERTDFDQGHIFARDIICIEPTALRDNMSALQLEDALSLSPDREQALFKRRSEYDFVVYHDQSSAALTTYLPGVDKQSQRALKVLVQAIHELAYEKQLKNPPKLLVGGLHAWVEFNGMPSLVQTTATVTQKAGLARAGAKTTATSQSTLAARRKERARVALPGQVLPDEKRSELNDAQPINQEEEAQWYARLKRENTAITVKRPAGLDTSDIKSHNRSASLVGLDFDRSPDIEEFFQRFPAIGQNHLELPIVPARAPPSPPPEGASQQSSAYPVLPLLGSAGQAGVSPASSVHEEPSHMPPPTRAPPPVPPPVPLKETVDTGLTRRNTIIDHVFHGFTDVQNPHFHPVTPTSPSRPPPAVPKKSYSGVSEHHQPQAPALDSISVPFITPVGPTGFGTTGLKNLGNTCYMNSIIQCMSGTVPLARYFLSGFYKGHLNRENRLGSRGIFAEAFANLNRNLWEETYAFVSPVTIKDISGRLNSQFRGKDQQDAQEYLEFFLDYLHEDLNANAGKPRLRELTDEEEKTREKLPVQLASHYEWERYVHTNLSMIVKWFQGQFRSRLKCLKCGHTSTTYSPFMYLSLPIPAKAGPNGCTLKDCMDEFTKEEILDGDDAWHCPVCKKPRKASKQLSISRMPIVLIIHLKRFSSHGMWRDKVNTLVNFGKSVDLTRYVPPPLDPKDTPGGVVLPKNSEVTPPFYYSLYAVTNHYGSLTSGHYTAFVRVGGGTGGREGGVWNKFDDTKATKMEGEDVVNRNAYILFWVRNGVM</sequence>
<feature type="region of interest" description="Disordered" evidence="8">
    <location>
        <begin position="732"/>
        <end position="768"/>
    </location>
</feature>
<dbReference type="InterPro" id="IPR001763">
    <property type="entry name" value="Rhodanese-like_dom"/>
</dbReference>
<evidence type="ECO:0000259" key="9">
    <source>
        <dbReference type="PROSITE" id="PS50206"/>
    </source>
</evidence>
<dbReference type="InterPro" id="IPR038765">
    <property type="entry name" value="Papain-like_cys_pep_sf"/>
</dbReference>
<feature type="region of interest" description="Disordered" evidence="8">
    <location>
        <begin position="795"/>
        <end position="826"/>
    </location>
</feature>
<proteinExistence type="inferred from homology"/>
<dbReference type="PROSITE" id="PS00973">
    <property type="entry name" value="USP_2"/>
    <property type="match status" value="1"/>
</dbReference>
<dbReference type="InterPro" id="IPR028889">
    <property type="entry name" value="USP"/>
</dbReference>
<dbReference type="InterPro" id="IPR050185">
    <property type="entry name" value="Ub_carboxyl-term_hydrolase"/>
</dbReference>
<dbReference type="SMART" id="SM00450">
    <property type="entry name" value="RHOD"/>
    <property type="match status" value="1"/>
</dbReference>
<feature type="domain" description="USP" evidence="10">
    <location>
        <begin position="852"/>
        <end position="1215"/>
    </location>
</feature>
<comment type="similarity">
    <text evidence="2">Belongs to the peptidase C19 family.</text>
</comment>
<evidence type="ECO:0000313" key="12">
    <source>
        <dbReference type="Proteomes" id="UP001373714"/>
    </source>
</evidence>
<evidence type="ECO:0000256" key="4">
    <source>
        <dbReference type="ARBA" id="ARBA00022670"/>
    </source>
</evidence>
<dbReference type="PANTHER" id="PTHR21646:SF95">
    <property type="entry name" value="UBIQUITIN CARBOXYL-TERMINAL HYDROLASE 4-RELATED"/>
    <property type="match status" value="1"/>
</dbReference>
<evidence type="ECO:0000256" key="5">
    <source>
        <dbReference type="ARBA" id="ARBA00022786"/>
    </source>
</evidence>
<feature type="compositionally biased region" description="Low complexity" evidence="8">
    <location>
        <begin position="183"/>
        <end position="218"/>
    </location>
</feature>
<keyword evidence="4 11" id="KW-0645">Protease</keyword>
<feature type="region of interest" description="Disordered" evidence="8">
    <location>
        <begin position="307"/>
        <end position="353"/>
    </location>
</feature>
<evidence type="ECO:0000256" key="2">
    <source>
        <dbReference type="ARBA" id="ARBA00009085"/>
    </source>
</evidence>
<protein>
    <recommendedName>
        <fullName evidence="3">ubiquitinyl hydrolase 1</fullName>
        <ecNumber evidence="3">3.4.19.12</ecNumber>
    </recommendedName>
</protein>
<keyword evidence="6" id="KW-0378">Hydrolase</keyword>
<dbReference type="InterPro" id="IPR001394">
    <property type="entry name" value="Peptidase_C19_UCH"/>
</dbReference>
<keyword evidence="7" id="KW-0788">Thiol protease</keyword>
<dbReference type="GO" id="GO:0004843">
    <property type="term" value="F:cysteine-type deubiquitinase activity"/>
    <property type="evidence" value="ECO:0007669"/>
    <property type="project" value="UniProtKB-EC"/>
</dbReference>
<evidence type="ECO:0000313" key="11">
    <source>
        <dbReference type="EMBL" id="KAK6343698.1"/>
    </source>
</evidence>
<feature type="region of interest" description="Disordered" evidence="8">
    <location>
        <begin position="183"/>
        <end position="294"/>
    </location>
</feature>
<dbReference type="Gene3D" id="3.40.250.10">
    <property type="entry name" value="Rhodanese-like domain"/>
    <property type="match status" value="1"/>
</dbReference>
<dbReference type="PROSITE" id="PS50206">
    <property type="entry name" value="RHODANESE_3"/>
    <property type="match status" value="1"/>
</dbReference>
<reference evidence="11 12" key="1">
    <citation type="submission" date="2019-10" db="EMBL/GenBank/DDBJ databases">
        <authorList>
            <person name="Palmer J.M."/>
        </authorList>
    </citation>
    <scope>NUCLEOTIDE SEQUENCE [LARGE SCALE GENOMIC DNA]</scope>
    <source>
        <strain evidence="11 12">TWF730</strain>
    </source>
</reference>
<feature type="compositionally biased region" description="Low complexity" evidence="8">
    <location>
        <begin position="312"/>
        <end position="325"/>
    </location>
</feature>
<evidence type="ECO:0000256" key="7">
    <source>
        <dbReference type="ARBA" id="ARBA00022807"/>
    </source>
</evidence>
<dbReference type="CDD" id="cd02674">
    <property type="entry name" value="Peptidase_C19R"/>
    <property type="match status" value="1"/>
</dbReference>
<evidence type="ECO:0000259" key="10">
    <source>
        <dbReference type="PROSITE" id="PS50235"/>
    </source>
</evidence>